<evidence type="ECO:0000313" key="4">
    <source>
        <dbReference type="Proteomes" id="UP001596410"/>
    </source>
</evidence>
<gene>
    <name evidence="3" type="ORF">ACFQIC_07095</name>
</gene>
<feature type="transmembrane region" description="Helical" evidence="1">
    <location>
        <begin position="50"/>
        <end position="69"/>
    </location>
</feature>
<feature type="transmembrane region" description="Helical" evidence="1">
    <location>
        <begin position="76"/>
        <end position="93"/>
    </location>
</feature>
<feature type="domain" description="LiaI-LiaF-like transmembrane region" evidence="2">
    <location>
        <begin position="25"/>
        <end position="64"/>
    </location>
</feature>
<accession>A0ABW2EH29</accession>
<evidence type="ECO:0000313" key="3">
    <source>
        <dbReference type="EMBL" id="MFC7061623.1"/>
    </source>
</evidence>
<evidence type="ECO:0000259" key="2">
    <source>
        <dbReference type="Pfam" id="PF18917"/>
    </source>
</evidence>
<sequence length="177" mass="20573">MRKKSILFCYVLLEESFMKKQNSLSGYLLIGLGLYFLLRQLNIPFLSQYYSWPTILFIIGFAFLLHSYMARDHANILPGAVLLGLGIHFHGLSQYEHWIDHWSIYPIIVGLSFLLRYFKTKSGLIPALTLLGISAFAFFQSSNTGWFSFIYQMISWTEQFWPLVLIVVGLFILKKRS</sequence>
<dbReference type="InterPro" id="IPR043726">
    <property type="entry name" value="LiaI-LiaF-like_TM1"/>
</dbReference>
<dbReference type="Pfam" id="PF18917">
    <property type="entry name" value="LiaI-LiaF-like_TM1"/>
    <property type="match status" value="1"/>
</dbReference>
<feature type="transmembrane region" description="Helical" evidence="1">
    <location>
        <begin position="124"/>
        <end position="141"/>
    </location>
</feature>
<feature type="transmembrane region" description="Helical" evidence="1">
    <location>
        <begin position="99"/>
        <end position="117"/>
    </location>
</feature>
<dbReference type="Proteomes" id="UP001596410">
    <property type="component" value="Unassembled WGS sequence"/>
</dbReference>
<feature type="transmembrane region" description="Helical" evidence="1">
    <location>
        <begin position="21"/>
        <end position="38"/>
    </location>
</feature>
<dbReference type="EMBL" id="JBHSZV010000014">
    <property type="protein sequence ID" value="MFC7061623.1"/>
    <property type="molecule type" value="Genomic_DNA"/>
</dbReference>
<reference evidence="4" key="1">
    <citation type="journal article" date="2019" name="Int. J. Syst. Evol. Microbiol.">
        <title>The Global Catalogue of Microorganisms (GCM) 10K type strain sequencing project: providing services to taxonomists for standard genome sequencing and annotation.</title>
        <authorList>
            <consortium name="The Broad Institute Genomics Platform"/>
            <consortium name="The Broad Institute Genome Sequencing Center for Infectious Disease"/>
            <person name="Wu L."/>
            <person name="Ma J."/>
        </authorList>
    </citation>
    <scope>NUCLEOTIDE SEQUENCE [LARGE SCALE GENOMIC DNA]</scope>
    <source>
        <strain evidence="4">CGMCC 4.1621</strain>
    </source>
</reference>
<keyword evidence="1" id="KW-1133">Transmembrane helix</keyword>
<keyword evidence="4" id="KW-1185">Reference proteome</keyword>
<dbReference type="RefSeq" id="WP_390217008.1">
    <property type="nucleotide sequence ID" value="NZ_JBHSZV010000014.1"/>
</dbReference>
<name>A0ABW2EH29_9BACI</name>
<feature type="transmembrane region" description="Helical" evidence="1">
    <location>
        <begin position="153"/>
        <end position="173"/>
    </location>
</feature>
<protein>
    <submittedName>
        <fullName evidence="3">LiaI-LiaF-like domain-containing protein</fullName>
    </submittedName>
</protein>
<comment type="caution">
    <text evidence="3">The sequence shown here is derived from an EMBL/GenBank/DDBJ whole genome shotgun (WGS) entry which is preliminary data.</text>
</comment>
<proteinExistence type="predicted"/>
<organism evidence="3 4">
    <name type="scientific">Halobacillus seohaensis</name>
    <dbReference type="NCBI Taxonomy" id="447421"/>
    <lineage>
        <taxon>Bacteria</taxon>
        <taxon>Bacillati</taxon>
        <taxon>Bacillota</taxon>
        <taxon>Bacilli</taxon>
        <taxon>Bacillales</taxon>
        <taxon>Bacillaceae</taxon>
        <taxon>Halobacillus</taxon>
    </lineage>
</organism>
<keyword evidence="1" id="KW-0472">Membrane</keyword>
<keyword evidence="1" id="KW-0812">Transmembrane</keyword>
<evidence type="ECO:0000256" key="1">
    <source>
        <dbReference type="SAM" id="Phobius"/>
    </source>
</evidence>